<name>A0ACB9Q018_BAUVA</name>
<proteinExistence type="predicted"/>
<reference evidence="1 2" key="1">
    <citation type="journal article" date="2022" name="DNA Res.">
        <title>Chromosomal-level genome assembly of the orchid tree Bauhinia variegata (Leguminosae; Cercidoideae) supports the allotetraploid origin hypothesis of Bauhinia.</title>
        <authorList>
            <person name="Zhong Y."/>
            <person name="Chen Y."/>
            <person name="Zheng D."/>
            <person name="Pang J."/>
            <person name="Liu Y."/>
            <person name="Luo S."/>
            <person name="Meng S."/>
            <person name="Qian L."/>
            <person name="Wei D."/>
            <person name="Dai S."/>
            <person name="Zhou R."/>
        </authorList>
    </citation>
    <scope>NUCLEOTIDE SEQUENCE [LARGE SCALE GENOMIC DNA]</scope>
    <source>
        <strain evidence="1">BV-YZ2020</strain>
    </source>
</reference>
<dbReference type="Proteomes" id="UP000828941">
    <property type="component" value="Chromosome 3"/>
</dbReference>
<comment type="caution">
    <text evidence="1">The sequence shown here is derived from an EMBL/GenBank/DDBJ whole genome shotgun (WGS) entry which is preliminary data.</text>
</comment>
<protein>
    <submittedName>
        <fullName evidence="1">Uncharacterized protein</fullName>
    </submittedName>
</protein>
<accession>A0ACB9Q018</accession>
<gene>
    <name evidence="1" type="ORF">L6164_006493</name>
</gene>
<keyword evidence="2" id="KW-1185">Reference proteome</keyword>
<evidence type="ECO:0000313" key="1">
    <source>
        <dbReference type="EMBL" id="KAI4352220.1"/>
    </source>
</evidence>
<organism evidence="1 2">
    <name type="scientific">Bauhinia variegata</name>
    <name type="common">Purple orchid tree</name>
    <name type="synonym">Phanera variegata</name>
    <dbReference type="NCBI Taxonomy" id="167791"/>
    <lineage>
        <taxon>Eukaryota</taxon>
        <taxon>Viridiplantae</taxon>
        <taxon>Streptophyta</taxon>
        <taxon>Embryophyta</taxon>
        <taxon>Tracheophyta</taxon>
        <taxon>Spermatophyta</taxon>
        <taxon>Magnoliopsida</taxon>
        <taxon>eudicotyledons</taxon>
        <taxon>Gunneridae</taxon>
        <taxon>Pentapetalae</taxon>
        <taxon>rosids</taxon>
        <taxon>fabids</taxon>
        <taxon>Fabales</taxon>
        <taxon>Fabaceae</taxon>
        <taxon>Cercidoideae</taxon>
        <taxon>Cercideae</taxon>
        <taxon>Bauhiniinae</taxon>
        <taxon>Bauhinia</taxon>
    </lineage>
</organism>
<evidence type="ECO:0000313" key="2">
    <source>
        <dbReference type="Proteomes" id="UP000828941"/>
    </source>
</evidence>
<sequence>MLSRFPLEILEYILHKLSLKTLVLCTSVCKQWKSIIADPVFISNHIGHTCLLRQWRKIGEEFQFQESYSLLLDNNRFDLVTTFEYPLSDRCNHPTFSQLVGTCNGLVCLYNLGLDFIIWNPTIRKYFLLPVRRLANLSYYGFGFDSRNNDFKVVGLAGNPGYEVAVFSLATRCWKIFTGSRIPSFMLKELLFEKGNSMFKDGLLHWAVMTNKTHENFVLTFDLAEETFGEIMLPECLRARENIVSVLGGGNLLTVIHSASSAYTMYKEDFHIWIMKEYGIVESWTKVYTGFARKLSKPLGFSKRGEVLLHCQRTGKIIAVDEGKKPRKDVEIIVNGEYASLSYHIESLFLLDKSTRDGDIISY</sequence>
<dbReference type="EMBL" id="CM039428">
    <property type="protein sequence ID" value="KAI4352220.1"/>
    <property type="molecule type" value="Genomic_DNA"/>
</dbReference>